<reference evidence="2 3" key="1">
    <citation type="submission" date="2011-05" db="EMBL/GenBank/DDBJ databases">
        <title>Complete sequence of Methanotorris igneus Kol 5.</title>
        <authorList>
            <consortium name="US DOE Joint Genome Institute"/>
            <person name="Lucas S."/>
            <person name="Han J."/>
            <person name="Lapidus A."/>
            <person name="Cheng J.-F."/>
            <person name="Goodwin L."/>
            <person name="Pitluck S."/>
            <person name="Peters L."/>
            <person name="Mikhailova N."/>
            <person name="Chertkov O."/>
            <person name="Han C."/>
            <person name="Tapia R."/>
            <person name="Land M."/>
            <person name="Hauser L."/>
            <person name="Kyrpides N."/>
            <person name="Ivanova N."/>
            <person name="Pagani I."/>
            <person name="Sieprawska-Lupa M."/>
            <person name="Whitman W."/>
            <person name="Woyke T."/>
        </authorList>
    </citation>
    <scope>NUCLEOTIDE SEQUENCE [LARGE SCALE GENOMIC DNA]</scope>
    <source>
        <strain evidence="3">DSM 5666 / JCM 11834 / Kol 5</strain>
    </source>
</reference>
<keyword evidence="1" id="KW-0812">Transmembrane</keyword>
<dbReference type="OrthoDB" id="386793at2157"/>
<feature type="transmembrane region" description="Helical" evidence="1">
    <location>
        <begin position="43"/>
        <end position="62"/>
    </location>
</feature>
<accession>F6BE51</accession>
<gene>
    <name evidence="2" type="ordered locus">Metig_0026</name>
</gene>
<evidence type="ECO:0000313" key="2">
    <source>
        <dbReference type="EMBL" id="AEF95587.1"/>
    </source>
</evidence>
<dbReference type="HOGENOM" id="CLU_2597739_0_0_2"/>
<keyword evidence="1" id="KW-1133">Transmembrane helix</keyword>
<dbReference type="EMBL" id="CP002737">
    <property type="protein sequence ID" value="AEF95587.1"/>
    <property type="molecule type" value="Genomic_DNA"/>
</dbReference>
<sequence>MEKLTESQINELKLSFLLSTVVCSIVISIDILTLIHLIRNVEILRVILHSSGIGILIGYLTFKILKMNLFDYNKNECGV</sequence>
<dbReference type="AlphaFoldDB" id="F6BE51"/>
<dbReference type="RefSeq" id="WP_013798197.1">
    <property type="nucleotide sequence ID" value="NC_015562.1"/>
</dbReference>
<proteinExistence type="predicted"/>
<evidence type="ECO:0000313" key="3">
    <source>
        <dbReference type="Proteomes" id="UP000009227"/>
    </source>
</evidence>
<feature type="transmembrane region" description="Helical" evidence="1">
    <location>
        <begin position="12"/>
        <end position="37"/>
    </location>
</feature>
<evidence type="ECO:0000256" key="1">
    <source>
        <dbReference type="SAM" id="Phobius"/>
    </source>
</evidence>
<dbReference type="KEGG" id="mig:Metig_0026"/>
<dbReference type="GeneID" id="10642861"/>
<keyword evidence="3" id="KW-1185">Reference proteome</keyword>
<name>F6BE51_METIK</name>
<dbReference type="Proteomes" id="UP000009227">
    <property type="component" value="Chromosome"/>
</dbReference>
<protein>
    <submittedName>
        <fullName evidence="2">Uncharacterized protein</fullName>
    </submittedName>
</protein>
<keyword evidence="1" id="KW-0472">Membrane</keyword>
<organism evidence="3">
    <name type="scientific">Methanotorris igneus (strain DSM 5666 / JCM 11834 / Kol 5)</name>
    <dbReference type="NCBI Taxonomy" id="880724"/>
    <lineage>
        <taxon>Archaea</taxon>
        <taxon>Methanobacteriati</taxon>
        <taxon>Methanobacteriota</taxon>
        <taxon>Methanomada group</taxon>
        <taxon>Methanococci</taxon>
        <taxon>Methanococcales</taxon>
        <taxon>Methanocaldococcaceae</taxon>
        <taxon>Methanotorris</taxon>
    </lineage>
</organism>